<sequence length="56" mass="6205">MSRCSAAAGNFASIVVTTRRNWAWTASASGWSKIVRTRVAIHGYADFGTFVSRLRR</sequence>
<organism evidence="1 2">
    <name type="scientific">Micromonospora matsumotoense</name>
    <dbReference type="NCBI Taxonomy" id="121616"/>
    <lineage>
        <taxon>Bacteria</taxon>
        <taxon>Bacillati</taxon>
        <taxon>Actinomycetota</taxon>
        <taxon>Actinomycetes</taxon>
        <taxon>Micromonosporales</taxon>
        <taxon>Micromonosporaceae</taxon>
        <taxon>Micromonospora</taxon>
    </lineage>
</organism>
<evidence type="ECO:0000313" key="2">
    <source>
        <dbReference type="Proteomes" id="UP000198797"/>
    </source>
</evidence>
<protein>
    <submittedName>
        <fullName evidence="1">Uncharacterized protein</fullName>
    </submittedName>
</protein>
<reference evidence="2" key="1">
    <citation type="submission" date="2016-06" db="EMBL/GenBank/DDBJ databases">
        <authorList>
            <person name="Varghese N."/>
            <person name="Submissions Spin"/>
        </authorList>
    </citation>
    <scope>NUCLEOTIDE SEQUENCE [LARGE SCALE GENOMIC DNA]</scope>
    <source>
        <strain evidence="2">DSM 44100</strain>
    </source>
</reference>
<gene>
    <name evidence="1" type="ORF">GA0070216_105404</name>
</gene>
<name>A0A1C4Y686_9ACTN</name>
<dbReference type="EMBL" id="FMCU01000005">
    <property type="protein sequence ID" value="SCF16222.1"/>
    <property type="molecule type" value="Genomic_DNA"/>
</dbReference>
<dbReference type="Proteomes" id="UP000198797">
    <property type="component" value="Unassembled WGS sequence"/>
</dbReference>
<proteinExistence type="predicted"/>
<evidence type="ECO:0000313" key="1">
    <source>
        <dbReference type="EMBL" id="SCF16222.1"/>
    </source>
</evidence>
<accession>A0A1C4Y686</accession>
<dbReference type="AlphaFoldDB" id="A0A1C4Y686"/>
<keyword evidence="2" id="KW-1185">Reference proteome</keyword>